<dbReference type="Gene3D" id="3.30.1330.60">
    <property type="entry name" value="OmpA-like domain"/>
    <property type="match status" value="1"/>
</dbReference>
<dbReference type="Proteomes" id="UP000283387">
    <property type="component" value="Unassembled WGS sequence"/>
</dbReference>
<sequence length="361" mass="40575">MASACLFAVQTFAQELPPDAEPGKCYIKCITPDEFEDVTETVVVSPEYKKLVTYPATFKTVEERVLVKEASKKLVYVPAVYETVEVPYVKKEKATNLEVVPAVFGNDSKVIETYPKIGRWEYTELEDCPSANKEDCMVACFVEYPAKNQVVPFQTLTSDATTTPVPVAEVPATYKKQVVKTPARVEEVEIPAEYATIKRQVVDQPARTESEVVPAVTKTITKTVLVKKGGMTVWEEVDCNLVSGTPNLLPIYYELASARLTEDSKKIIDEHLLSLMTEKPNIRVEIMSHTDSRGDDDYNMALSQQRAQSVVNYLVSRGINRSRLVAKGYGETRLVNRCANGVDCTEEEHQQNRRTEFRIIR</sequence>
<evidence type="ECO:0000313" key="7">
    <source>
        <dbReference type="Proteomes" id="UP000283387"/>
    </source>
</evidence>
<protein>
    <submittedName>
        <fullName evidence="6">OmpA family protein</fullName>
    </submittedName>
</protein>
<dbReference type="InterPro" id="IPR006664">
    <property type="entry name" value="OMP_bac"/>
</dbReference>
<dbReference type="PRINTS" id="PR01021">
    <property type="entry name" value="OMPADOMAIN"/>
</dbReference>
<evidence type="ECO:0000256" key="1">
    <source>
        <dbReference type="ARBA" id="ARBA00004442"/>
    </source>
</evidence>
<name>A0A419W4Y8_9BACT</name>
<dbReference type="SUPFAM" id="SSF103088">
    <property type="entry name" value="OmpA-like"/>
    <property type="match status" value="1"/>
</dbReference>
<evidence type="ECO:0000256" key="2">
    <source>
        <dbReference type="ARBA" id="ARBA00023136"/>
    </source>
</evidence>
<organism evidence="6 7">
    <name type="scientific">Mangrovibacterium diazotrophicum</name>
    <dbReference type="NCBI Taxonomy" id="1261403"/>
    <lineage>
        <taxon>Bacteria</taxon>
        <taxon>Pseudomonadati</taxon>
        <taxon>Bacteroidota</taxon>
        <taxon>Bacteroidia</taxon>
        <taxon>Marinilabiliales</taxon>
        <taxon>Prolixibacteraceae</taxon>
        <taxon>Mangrovibacterium</taxon>
    </lineage>
</organism>
<reference evidence="6 7" key="1">
    <citation type="submission" date="2018-09" db="EMBL/GenBank/DDBJ databases">
        <title>Genomic Encyclopedia of Archaeal and Bacterial Type Strains, Phase II (KMG-II): from individual species to whole genera.</title>
        <authorList>
            <person name="Goeker M."/>
        </authorList>
    </citation>
    <scope>NUCLEOTIDE SEQUENCE [LARGE SCALE GENOMIC DNA]</scope>
    <source>
        <strain evidence="6 7">DSM 27148</strain>
    </source>
</reference>
<dbReference type="InterPro" id="IPR050330">
    <property type="entry name" value="Bact_OuterMem_StrucFunc"/>
</dbReference>
<dbReference type="PANTHER" id="PTHR30329">
    <property type="entry name" value="STATOR ELEMENT OF FLAGELLAR MOTOR COMPLEX"/>
    <property type="match status" value="1"/>
</dbReference>
<keyword evidence="2 4" id="KW-0472">Membrane</keyword>
<dbReference type="EMBL" id="RAPN01000001">
    <property type="protein sequence ID" value="RKD90519.1"/>
    <property type="molecule type" value="Genomic_DNA"/>
</dbReference>
<evidence type="ECO:0000256" key="4">
    <source>
        <dbReference type="PROSITE-ProRule" id="PRU00473"/>
    </source>
</evidence>
<dbReference type="Pfam" id="PF00691">
    <property type="entry name" value="OmpA"/>
    <property type="match status" value="1"/>
</dbReference>
<evidence type="ECO:0000256" key="3">
    <source>
        <dbReference type="ARBA" id="ARBA00023237"/>
    </source>
</evidence>
<dbReference type="GO" id="GO:0009279">
    <property type="term" value="C:cell outer membrane"/>
    <property type="evidence" value="ECO:0007669"/>
    <property type="project" value="UniProtKB-SubCell"/>
</dbReference>
<evidence type="ECO:0000259" key="5">
    <source>
        <dbReference type="PROSITE" id="PS51123"/>
    </source>
</evidence>
<dbReference type="CDD" id="cd07185">
    <property type="entry name" value="OmpA_C-like"/>
    <property type="match status" value="1"/>
</dbReference>
<accession>A0A419W4Y8</accession>
<proteinExistence type="predicted"/>
<comment type="subcellular location">
    <subcellularLocation>
        <location evidence="1">Cell outer membrane</location>
    </subcellularLocation>
</comment>
<evidence type="ECO:0000313" key="6">
    <source>
        <dbReference type="EMBL" id="RKD90519.1"/>
    </source>
</evidence>
<keyword evidence="3" id="KW-0998">Cell outer membrane</keyword>
<dbReference type="InterPro" id="IPR006665">
    <property type="entry name" value="OmpA-like"/>
</dbReference>
<keyword evidence="7" id="KW-1185">Reference proteome</keyword>
<gene>
    <name evidence="6" type="ORF">BC643_0859</name>
</gene>
<dbReference type="InterPro" id="IPR036737">
    <property type="entry name" value="OmpA-like_sf"/>
</dbReference>
<comment type="caution">
    <text evidence="6">The sequence shown here is derived from an EMBL/GenBank/DDBJ whole genome shotgun (WGS) entry which is preliminary data.</text>
</comment>
<dbReference type="PROSITE" id="PS51123">
    <property type="entry name" value="OMPA_2"/>
    <property type="match status" value="1"/>
</dbReference>
<dbReference type="PANTHER" id="PTHR30329:SF21">
    <property type="entry name" value="LIPOPROTEIN YIAD-RELATED"/>
    <property type="match status" value="1"/>
</dbReference>
<dbReference type="AlphaFoldDB" id="A0A419W4Y8"/>
<feature type="domain" description="OmpA-like" evidence="5">
    <location>
        <begin position="240"/>
        <end position="361"/>
    </location>
</feature>